<gene>
    <name evidence="2" type="ORF">A3C67_02625</name>
</gene>
<proteinExistence type="predicted"/>
<comment type="caution">
    <text evidence="2">The sequence shown here is derived from an EMBL/GenBank/DDBJ whole genome shotgun (WGS) entry which is preliminary data.</text>
</comment>
<feature type="transmembrane region" description="Helical" evidence="1">
    <location>
        <begin position="20"/>
        <end position="42"/>
    </location>
</feature>
<keyword evidence="1" id="KW-0472">Membrane</keyword>
<sequence length="118" mass="14008">MFFIFLVDLAAKEFYFYFTFWWFDVIMHFLSGAWVGFFFTYVFSRKNNLPLSVLKVILWVLIVGILWEFFEVYTQNYLTGSPFNTFDTVSDIFLDLLGGFSAIYFSMKKSTPIEKNTV</sequence>
<dbReference type="EMBL" id="MFUG01000016">
    <property type="protein sequence ID" value="OGI75662.1"/>
    <property type="molecule type" value="Genomic_DNA"/>
</dbReference>
<dbReference type="Proteomes" id="UP000179275">
    <property type="component" value="Unassembled WGS sequence"/>
</dbReference>
<accession>A0A1F6W1H2</accession>
<organism evidence="2 3">
    <name type="scientific">Candidatus Nomurabacteria bacterium RIFCSPHIGHO2_02_FULL_42_19</name>
    <dbReference type="NCBI Taxonomy" id="1801756"/>
    <lineage>
        <taxon>Bacteria</taxon>
        <taxon>Candidatus Nomuraibacteriota</taxon>
    </lineage>
</organism>
<dbReference type="AlphaFoldDB" id="A0A1F6W1H2"/>
<reference evidence="2 3" key="1">
    <citation type="journal article" date="2016" name="Nat. Commun.">
        <title>Thousands of microbial genomes shed light on interconnected biogeochemical processes in an aquifer system.</title>
        <authorList>
            <person name="Anantharaman K."/>
            <person name="Brown C.T."/>
            <person name="Hug L.A."/>
            <person name="Sharon I."/>
            <person name="Castelle C.J."/>
            <person name="Probst A.J."/>
            <person name="Thomas B.C."/>
            <person name="Singh A."/>
            <person name="Wilkins M.J."/>
            <person name="Karaoz U."/>
            <person name="Brodie E.L."/>
            <person name="Williams K.H."/>
            <person name="Hubbard S.S."/>
            <person name="Banfield J.F."/>
        </authorList>
    </citation>
    <scope>NUCLEOTIDE SEQUENCE [LARGE SCALE GENOMIC DNA]</scope>
</reference>
<feature type="transmembrane region" description="Helical" evidence="1">
    <location>
        <begin position="49"/>
        <end position="69"/>
    </location>
</feature>
<protein>
    <recommendedName>
        <fullName evidence="4">VanZ-like domain-containing protein</fullName>
    </recommendedName>
</protein>
<keyword evidence="1" id="KW-0812">Transmembrane</keyword>
<evidence type="ECO:0008006" key="4">
    <source>
        <dbReference type="Google" id="ProtNLM"/>
    </source>
</evidence>
<keyword evidence="1" id="KW-1133">Transmembrane helix</keyword>
<dbReference type="STRING" id="1801756.A3C67_02625"/>
<dbReference type="InterPro" id="IPR014509">
    <property type="entry name" value="YjdF-like"/>
</dbReference>
<evidence type="ECO:0000256" key="1">
    <source>
        <dbReference type="SAM" id="Phobius"/>
    </source>
</evidence>
<evidence type="ECO:0000313" key="2">
    <source>
        <dbReference type="EMBL" id="OGI75662.1"/>
    </source>
</evidence>
<evidence type="ECO:0000313" key="3">
    <source>
        <dbReference type="Proteomes" id="UP000179275"/>
    </source>
</evidence>
<dbReference type="Pfam" id="PF09997">
    <property type="entry name" value="DUF2238"/>
    <property type="match status" value="1"/>
</dbReference>
<name>A0A1F6W1H2_9BACT</name>
<feature type="transmembrane region" description="Helical" evidence="1">
    <location>
        <begin position="89"/>
        <end position="107"/>
    </location>
</feature>